<keyword evidence="3" id="KW-1185">Reference proteome</keyword>
<feature type="chain" id="PRO_5045967110" description="Alpha/beta hydrolase" evidence="1">
    <location>
        <begin position="20"/>
        <end position="346"/>
    </location>
</feature>
<protein>
    <recommendedName>
        <fullName evidence="4">Alpha/beta hydrolase</fullName>
    </recommendedName>
</protein>
<reference evidence="3" key="1">
    <citation type="journal article" date="2019" name="Int. J. Syst. Evol. Microbiol.">
        <title>The Global Catalogue of Microorganisms (GCM) 10K type strain sequencing project: providing services to taxonomists for standard genome sequencing and annotation.</title>
        <authorList>
            <consortium name="The Broad Institute Genomics Platform"/>
            <consortium name="The Broad Institute Genome Sequencing Center for Infectious Disease"/>
            <person name="Wu L."/>
            <person name="Ma J."/>
        </authorList>
    </citation>
    <scope>NUCLEOTIDE SEQUENCE [LARGE SCALE GENOMIC DNA]</scope>
    <source>
        <strain evidence="3">KACC 12507</strain>
    </source>
</reference>
<dbReference type="Gene3D" id="3.40.50.1820">
    <property type="entry name" value="alpha/beta hydrolase"/>
    <property type="match status" value="1"/>
</dbReference>
<evidence type="ECO:0000313" key="3">
    <source>
        <dbReference type="Proteomes" id="UP001595897"/>
    </source>
</evidence>
<organism evidence="2 3">
    <name type="scientific">Glaciecola siphonariae</name>
    <dbReference type="NCBI Taxonomy" id="521012"/>
    <lineage>
        <taxon>Bacteria</taxon>
        <taxon>Pseudomonadati</taxon>
        <taxon>Pseudomonadota</taxon>
        <taxon>Gammaproteobacteria</taxon>
        <taxon>Alteromonadales</taxon>
        <taxon>Alteromonadaceae</taxon>
        <taxon>Glaciecola</taxon>
    </lineage>
</organism>
<dbReference type="Proteomes" id="UP001595897">
    <property type="component" value="Unassembled WGS sequence"/>
</dbReference>
<evidence type="ECO:0000313" key="2">
    <source>
        <dbReference type="EMBL" id="MFC4701149.1"/>
    </source>
</evidence>
<name>A0ABV9LY63_9ALTE</name>
<dbReference type="EMBL" id="JBHSGU010000005">
    <property type="protein sequence ID" value="MFC4701149.1"/>
    <property type="molecule type" value="Genomic_DNA"/>
</dbReference>
<evidence type="ECO:0008006" key="4">
    <source>
        <dbReference type="Google" id="ProtNLM"/>
    </source>
</evidence>
<keyword evidence="1" id="KW-0732">Signal</keyword>
<comment type="caution">
    <text evidence="2">The sequence shown here is derived from an EMBL/GenBank/DDBJ whole genome shotgun (WGS) entry which is preliminary data.</text>
</comment>
<proteinExistence type="predicted"/>
<dbReference type="PROSITE" id="PS51257">
    <property type="entry name" value="PROKAR_LIPOPROTEIN"/>
    <property type="match status" value="1"/>
</dbReference>
<dbReference type="RefSeq" id="WP_382409316.1">
    <property type="nucleotide sequence ID" value="NZ_JBHSGU010000005.1"/>
</dbReference>
<gene>
    <name evidence="2" type="ORF">ACFO4O_13325</name>
</gene>
<dbReference type="SUPFAM" id="SSF53474">
    <property type="entry name" value="alpha/beta-Hydrolases"/>
    <property type="match status" value="1"/>
</dbReference>
<feature type="signal peptide" evidence="1">
    <location>
        <begin position="1"/>
        <end position="19"/>
    </location>
</feature>
<sequence>MKTLTMLFTLLFVSTGCYAAIAGKPVILVHGFQFTDLQNTPPNEAFLLQQSRNYFSDYWTSRADEHHYYSSADRVSGGVKDQFKRHFERLEASGLCIQGCVWVTHSTGDLVLRDALNRLGQWGIDRNRVKVLAVIDFAGAGGGTELADLAANVASGGGFVDFTIRQVVRAFLGVDPSSSGLGVVNDLRPTNARRIAQGNQGVPRLRFVGTGSEFAGITKPFIQGEDDSVVPLHSACGSNRKGDYNSCSSGIRNNGVLRSARAPSALLANHFPVLIGERVNHSQHINNDRVGGVYAPIINNVSANGLVIDFAESTGRRWWSWGARVRSVDNSNRKSMSANVYDTLNN</sequence>
<accession>A0ABV9LY63</accession>
<dbReference type="InterPro" id="IPR029058">
    <property type="entry name" value="AB_hydrolase_fold"/>
</dbReference>
<evidence type="ECO:0000256" key="1">
    <source>
        <dbReference type="SAM" id="SignalP"/>
    </source>
</evidence>